<accession>A0A2K8SGY7</accession>
<keyword evidence="4" id="KW-1185">Reference proteome</keyword>
<keyword evidence="2" id="KW-0472">Membrane</keyword>
<keyword evidence="2" id="KW-1133">Transmembrane helix</keyword>
<feature type="compositionally biased region" description="Pro residues" evidence="1">
    <location>
        <begin position="151"/>
        <end position="190"/>
    </location>
</feature>
<dbReference type="OrthoDB" id="513429at2"/>
<feature type="transmembrane region" description="Helical" evidence="2">
    <location>
        <begin position="96"/>
        <end position="116"/>
    </location>
</feature>
<dbReference type="Proteomes" id="UP000232003">
    <property type="component" value="Chromosome"/>
</dbReference>
<evidence type="ECO:0000313" key="4">
    <source>
        <dbReference type="Proteomes" id="UP000232003"/>
    </source>
</evidence>
<dbReference type="AlphaFoldDB" id="A0A2K8SGY7"/>
<proteinExistence type="predicted"/>
<feature type="region of interest" description="Disordered" evidence="1">
    <location>
        <begin position="1"/>
        <end position="21"/>
    </location>
</feature>
<gene>
    <name evidence="3" type="ORF">COO91_00561</name>
</gene>
<evidence type="ECO:0000256" key="2">
    <source>
        <dbReference type="SAM" id="Phobius"/>
    </source>
</evidence>
<dbReference type="RefSeq" id="WP_100897255.1">
    <property type="nucleotide sequence ID" value="NZ_CAWNNC010000001.1"/>
</dbReference>
<name>A0A2K8SGY7_9NOSO</name>
<dbReference type="KEGG" id="nfl:COO91_00561"/>
<sequence length="301" mass="33203">MSQDNQSKPTDEQVTQPPQKPYQRVQPFWKAKIIQLLQGTIGVLEVTVEKLETAPPPGTEEKPGFFQQFQLWWGGLLRTIRLFLPSNLSTKLSDTVLTAIVTGIAVIIVWTTASVFTGKPTEIATVPPVEEVPARTPAPTITTPPESVTPEPQPPLPPEEITPPEVQTPPPTPEAEPEPEPIPTPTPTPTPTIELTPEQALIAAIENQVAEISDRIASGLIKSIQANFRTSNLTVKISDDWYTLKESQQDKLAAEILQRSQELDFTHLEIIDSQDRLIARNPVVGTEIVIFKRQTANENNS</sequence>
<feature type="compositionally biased region" description="Polar residues" evidence="1">
    <location>
        <begin position="1"/>
        <end position="17"/>
    </location>
</feature>
<keyword evidence="2" id="KW-0812">Transmembrane</keyword>
<protein>
    <submittedName>
        <fullName evidence="3">DNA segregation ATPase FtsK/SpoIIIE</fullName>
    </submittedName>
</protein>
<evidence type="ECO:0000256" key="1">
    <source>
        <dbReference type="SAM" id="MobiDB-lite"/>
    </source>
</evidence>
<feature type="compositionally biased region" description="Low complexity" evidence="1">
    <location>
        <begin position="134"/>
        <end position="150"/>
    </location>
</feature>
<reference evidence="3 4" key="1">
    <citation type="submission" date="2017-11" db="EMBL/GenBank/DDBJ databases">
        <title>Complete genome of a free-living desiccation-tolerant cyanobacterium and its photosynthetic adaptation to extreme terrestrial habitat.</title>
        <authorList>
            <person name="Shang J."/>
        </authorList>
    </citation>
    <scope>NUCLEOTIDE SEQUENCE [LARGE SCALE GENOMIC DNA]</scope>
    <source>
        <strain evidence="3 4">CCNUN1</strain>
    </source>
</reference>
<evidence type="ECO:0000313" key="3">
    <source>
        <dbReference type="EMBL" id="AUB34732.1"/>
    </source>
</evidence>
<organism evidence="3 4">
    <name type="scientific">Nostoc flagelliforme CCNUN1</name>
    <dbReference type="NCBI Taxonomy" id="2038116"/>
    <lineage>
        <taxon>Bacteria</taxon>
        <taxon>Bacillati</taxon>
        <taxon>Cyanobacteriota</taxon>
        <taxon>Cyanophyceae</taxon>
        <taxon>Nostocales</taxon>
        <taxon>Nostocaceae</taxon>
        <taxon>Nostoc</taxon>
    </lineage>
</organism>
<feature type="region of interest" description="Disordered" evidence="1">
    <location>
        <begin position="127"/>
        <end position="191"/>
    </location>
</feature>
<dbReference type="EMBL" id="CP024785">
    <property type="protein sequence ID" value="AUB34732.1"/>
    <property type="molecule type" value="Genomic_DNA"/>
</dbReference>